<dbReference type="AlphaFoldDB" id="A0A1Y1Y8G8"/>
<proteinExistence type="predicted"/>
<evidence type="ECO:0008006" key="4">
    <source>
        <dbReference type="Google" id="ProtNLM"/>
    </source>
</evidence>
<comment type="caution">
    <text evidence="2">The sequence shown here is derived from an EMBL/GenBank/DDBJ whole genome shotgun (WGS) entry which is preliminary data.</text>
</comment>
<protein>
    <recommendedName>
        <fullName evidence="4">Secreted protein</fullName>
    </recommendedName>
</protein>
<sequence length="107" mass="12156">MLGLGQLFLVLAMARICAGQQHTDAQKFPCSQNCCIIKAEDYESVGVFEFKNMVRSCTADLREVKAHLQSQEGFLEFGVANDAILRWKRNSSLLWQQDVAYVIDRLQ</sequence>
<feature type="chain" id="PRO_5012847351" description="Secreted protein" evidence="1">
    <location>
        <begin position="20"/>
        <end position="107"/>
    </location>
</feature>
<reference evidence="2 3" key="1">
    <citation type="submission" date="2016-07" db="EMBL/GenBank/DDBJ databases">
        <title>Pervasive Adenine N6-methylation of Active Genes in Fungi.</title>
        <authorList>
            <consortium name="DOE Joint Genome Institute"/>
            <person name="Mondo S.J."/>
            <person name="Dannebaum R.O."/>
            <person name="Kuo R.C."/>
            <person name="Labutti K."/>
            <person name="Haridas S."/>
            <person name="Kuo A."/>
            <person name="Salamov A."/>
            <person name="Ahrendt S.R."/>
            <person name="Lipzen A."/>
            <person name="Sullivan W."/>
            <person name="Andreopoulos W.B."/>
            <person name="Clum A."/>
            <person name="Lindquist E."/>
            <person name="Daum C."/>
            <person name="Ramamoorthy G.K."/>
            <person name="Gryganskyi A."/>
            <person name="Culley D."/>
            <person name="Magnuson J.K."/>
            <person name="James T.Y."/>
            <person name="O'Malley M.A."/>
            <person name="Stajich J.E."/>
            <person name="Spatafora J.W."/>
            <person name="Visel A."/>
            <person name="Grigoriev I.V."/>
        </authorList>
    </citation>
    <scope>NUCLEOTIDE SEQUENCE [LARGE SCALE GENOMIC DNA]</scope>
    <source>
        <strain evidence="2 3">CBS 931.73</strain>
    </source>
</reference>
<evidence type="ECO:0000313" key="3">
    <source>
        <dbReference type="Proteomes" id="UP000193498"/>
    </source>
</evidence>
<gene>
    <name evidence="2" type="ORF">K493DRAFT_315631</name>
</gene>
<dbReference type="Proteomes" id="UP000193498">
    <property type="component" value="Unassembled WGS sequence"/>
</dbReference>
<dbReference type="EMBL" id="MCFE01000212">
    <property type="protein sequence ID" value="ORX94165.1"/>
    <property type="molecule type" value="Genomic_DNA"/>
</dbReference>
<keyword evidence="1" id="KW-0732">Signal</keyword>
<organism evidence="2 3">
    <name type="scientific">Basidiobolus meristosporus CBS 931.73</name>
    <dbReference type="NCBI Taxonomy" id="1314790"/>
    <lineage>
        <taxon>Eukaryota</taxon>
        <taxon>Fungi</taxon>
        <taxon>Fungi incertae sedis</taxon>
        <taxon>Zoopagomycota</taxon>
        <taxon>Entomophthoromycotina</taxon>
        <taxon>Basidiobolomycetes</taxon>
        <taxon>Basidiobolales</taxon>
        <taxon>Basidiobolaceae</taxon>
        <taxon>Basidiobolus</taxon>
    </lineage>
</organism>
<evidence type="ECO:0000256" key="1">
    <source>
        <dbReference type="SAM" id="SignalP"/>
    </source>
</evidence>
<feature type="signal peptide" evidence="1">
    <location>
        <begin position="1"/>
        <end position="19"/>
    </location>
</feature>
<name>A0A1Y1Y8G8_9FUNG</name>
<keyword evidence="3" id="KW-1185">Reference proteome</keyword>
<evidence type="ECO:0000313" key="2">
    <source>
        <dbReference type="EMBL" id="ORX94165.1"/>
    </source>
</evidence>
<accession>A0A1Y1Y8G8</accession>
<dbReference type="InParanoid" id="A0A1Y1Y8G8"/>